<name>A0A835AID7_9POAL</name>
<feature type="transmembrane region" description="Helical" evidence="1">
    <location>
        <begin position="278"/>
        <end position="297"/>
    </location>
</feature>
<dbReference type="OrthoDB" id="687732at2759"/>
<dbReference type="AlphaFoldDB" id="A0A835AID7"/>
<evidence type="ECO:0000256" key="1">
    <source>
        <dbReference type="SAM" id="Phobius"/>
    </source>
</evidence>
<accession>A0A835AID7</accession>
<proteinExistence type="predicted"/>
<comment type="caution">
    <text evidence="2">The sequence shown here is derived from an EMBL/GenBank/DDBJ whole genome shotgun (WGS) entry which is preliminary data.</text>
</comment>
<keyword evidence="1" id="KW-1133">Transmembrane helix</keyword>
<organism evidence="2 3">
    <name type="scientific">Digitaria exilis</name>
    <dbReference type="NCBI Taxonomy" id="1010633"/>
    <lineage>
        <taxon>Eukaryota</taxon>
        <taxon>Viridiplantae</taxon>
        <taxon>Streptophyta</taxon>
        <taxon>Embryophyta</taxon>
        <taxon>Tracheophyta</taxon>
        <taxon>Spermatophyta</taxon>
        <taxon>Magnoliopsida</taxon>
        <taxon>Liliopsida</taxon>
        <taxon>Poales</taxon>
        <taxon>Poaceae</taxon>
        <taxon>PACMAD clade</taxon>
        <taxon>Panicoideae</taxon>
        <taxon>Panicodae</taxon>
        <taxon>Paniceae</taxon>
        <taxon>Anthephorinae</taxon>
        <taxon>Digitaria</taxon>
    </lineage>
</organism>
<protein>
    <submittedName>
        <fullName evidence="2">Uncharacterized protein</fullName>
    </submittedName>
</protein>
<feature type="transmembrane region" description="Helical" evidence="1">
    <location>
        <begin position="482"/>
        <end position="501"/>
    </location>
</feature>
<keyword evidence="1" id="KW-0472">Membrane</keyword>
<dbReference type="PANTHER" id="PTHR33133">
    <property type="entry name" value="OS08G0107100 PROTEIN-RELATED"/>
    <property type="match status" value="1"/>
</dbReference>
<feature type="transmembrane region" description="Helical" evidence="1">
    <location>
        <begin position="441"/>
        <end position="462"/>
    </location>
</feature>
<evidence type="ECO:0000313" key="2">
    <source>
        <dbReference type="EMBL" id="KAF8667507.1"/>
    </source>
</evidence>
<dbReference type="PANTHER" id="PTHR33133:SF3">
    <property type="entry name" value="TRANSMEMBRANE PROTEIN"/>
    <property type="match status" value="1"/>
</dbReference>
<feature type="transmembrane region" description="Helical" evidence="1">
    <location>
        <begin position="381"/>
        <end position="401"/>
    </location>
</feature>
<keyword evidence="1" id="KW-0812">Transmembrane</keyword>
<evidence type="ECO:0000313" key="3">
    <source>
        <dbReference type="Proteomes" id="UP000636709"/>
    </source>
</evidence>
<reference evidence="2" key="1">
    <citation type="submission" date="2020-07" db="EMBL/GenBank/DDBJ databases">
        <title>Genome sequence and genetic diversity analysis of an under-domesticated orphan crop, white fonio (Digitaria exilis).</title>
        <authorList>
            <person name="Bennetzen J.L."/>
            <person name="Chen S."/>
            <person name="Ma X."/>
            <person name="Wang X."/>
            <person name="Yssel A.E.J."/>
            <person name="Chaluvadi S.R."/>
            <person name="Johnson M."/>
            <person name="Gangashetty P."/>
            <person name="Hamidou F."/>
            <person name="Sanogo M.D."/>
            <person name="Zwaenepoel A."/>
            <person name="Wallace J."/>
            <person name="Van De Peer Y."/>
            <person name="Van Deynze A."/>
        </authorList>
    </citation>
    <scope>NUCLEOTIDE SEQUENCE</scope>
    <source>
        <tissue evidence="2">Leaves</tissue>
    </source>
</reference>
<dbReference type="EMBL" id="JACEFO010002299">
    <property type="protein sequence ID" value="KAF8667507.1"/>
    <property type="molecule type" value="Genomic_DNA"/>
</dbReference>
<gene>
    <name evidence="2" type="ORF">HU200_052702</name>
</gene>
<sequence length="525" mass="55674">MSESKEYLSQKFYPTATVTVAHLPLCHHPPTPVDSVAVRSKLPHCKRPHTQSSLHHLQLAPRRLLTDGTYDACSVSSSSSSLLACPALEAKILFPFLCSDDLACFFFTSPPTLLPPPYKEALPVLVRPPPLSFHAIISSSRWPVHHQLARSAFLPSAPALLCSRPANHRSRRTQAIPRHKEEQDMRRPAGMARAGHGAAAATAVMRAAVSAFFGGYHRFTSVAALLALPYSAAVLASEAMAPSSEMLRSTATRLRSVFAAAGFPPSPFFALLEAKLSQTIFTFVATLPFALTFLLLAKTCVAAMLRDDVDGDGASPPRRRRRLTAAAAALPPCASVVRAYPAVVATHLLNAFLMLSANAAVFSLLLLAFGGADMAGLTSHFWTLVLSAAGAIVYSLAIGVATVVCNLAVIVAATEPGCAGHAAILRACVAIRGRVSTALGVALPTNLALAAAEALFGLRVVAQRRMAGGKLAPGVAGEAFSIAYIHAICVVLEIIVSCMFYRSCKRSEADELRELEPEEKGDLQA</sequence>
<dbReference type="Proteomes" id="UP000636709">
    <property type="component" value="Unassembled WGS sequence"/>
</dbReference>
<feature type="transmembrane region" description="Helical" evidence="1">
    <location>
        <begin position="349"/>
        <end position="369"/>
    </location>
</feature>
<keyword evidence="3" id="KW-1185">Reference proteome</keyword>